<proteinExistence type="predicted"/>
<dbReference type="AlphaFoldDB" id="A0A9D1D3H1"/>
<dbReference type="EMBL" id="DVGB01000044">
    <property type="protein sequence ID" value="HIR01351.1"/>
    <property type="molecule type" value="Genomic_DNA"/>
</dbReference>
<feature type="transmembrane region" description="Helical" evidence="1">
    <location>
        <begin position="6"/>
        <end position="26"/>
    </location>
</feature>
<name>A0A9D1D3H1_9ACTN</name>
<evidence type="ECO:0000313" key="2">
    <source>
        <dbReference type="EMBL" id="HIR01351.1"/>
    </source>
</evidence>
<sequence>MFVPLELTPSTVVVLLLIVAAMVWAVRRITRRGLCDCKDHCGSKACSKCGAADRMVKEMEEAARSSK</sequence>
<keyword evidence="1" id="KW-0472">Membrane</keyword>
<evidence type="ECO:0000256" key="1">
    <source>
        <dbReference type="SAM" id="Phobius"/>
    </source>
</evidence>
<accession>A0A9D1D3H1</accession>
<keyword evidence="1" id="KW-1133">Transmembrane helix</keyword>
<gene>
    <name evidence="2" type="ORF">IAA69_03720</name>
</gene>
<organism evidence="2 3">
    <name type="scientific">Candidatus Aveggerthella stercoripullorum</name>
    <dbReference type="NCBI Taxonomy" id="2840688"/>
    <lineage>
        <taxon>Bacteria</taxon>
        <taxon>Bacillati</taxon>
        <taxon>Actinomycetota</taxon>
        <taxon>Coriobacteriia</taxon>
        <taxon>Eggerthellales</taxon>
        <taxon>Eggerthellaceae</taxon>
        <taxon>Eggerthellaceae incertae sedis</taxon>
        <taxon>Candidatus Aveggerthella</taxon>
    </lineage>
</organism>
<reference evidence="2" key="1">
    <citation type="submission" date="2020-10" db="EMBL/GenBank/DDBJ databases">
        <authorList>
            <person name="Gilroy R."/>
        </authorList>
    </citation>
    <scope>NUCLEOTIDE SEQUENCE</scope>
    <source>
        <strain evidence="2">ChiGjej1B1-2707</strain>
    </source>
</reference>
<evidence type="ECO:0000313" key="3">
    <source>
        <dbReference type="Proteomes" id="UP000824261"/>
    </source>
</evidence>
<reference evidence="2" key="2">
    <citation type="journal article" date="2021" name="PeerJ">
        <title>Extensive microbial diversity within the chicken gut microbiome revealed by metagenomics and culture.</title>
        <authorList>
            <person name="Gilroy R."/>
            <person name="Ravi A."/>
            <person name="Getino M."/>
            <person name="Pursley I."/>
            <person name="Horton D.L."/>
            <person name="Alikhan N.F."/>
            <person name="Baker D."/>
            <person name="Gharbi K."/>
            <person name="Hall N."/>
            <person name="Watson M."/>
            <person name="Adriaenssens E.M."/>
            <person name="Foster-Nyarko E."/>
            <person name="Jarju S."/>
            <person name="Secka A."/>
            <person name="Antonio M."/>
            <person name="Oren A."/>
            <person name="Chaudhuri R.R."/>
            <person name="La Ragione R."/>
            <person name="Hildebrand F."/>
            <person name="Pallen M.J."/>
        </authorList>
    </citation>
    <scope>NUCLEOTIDE SEQUENCE</scope>
    <source>
        <strain evidence="2">ChiGjej1B1-2707</strain>
    </source>
</reference>
<protein>
    <submittedName>
        <fullName evidence="2">FeoB-associated Cys-rich membrane protein</fullName>
    </submittedName>
</protein>
<comment type="caution">
    <text evidence="2">The sequence shown here is derived from an EMBL/GenBank/DDBJ whole genome shotgun (WGS) entry which is preliminary data.</text>
</comment>
<dbReference type="Proteomes" id="UP000824261">
    <property type="component" value="Unassembled WGS sequence"/>
</dbReference>
<keyword evidence="1" id="KW-0812">Transmembrane</keyword>